<feature type="region of interest" description="Disordered" evidence="2">
    <location>
        <begin position="403"/>
        <end position="434"/>
    </location>
</feature>
<feature type="chain" id="PRO_5002222120" description="Peptidase A1 domain-containing protein" evidence="4">
    <location>
        <begin position="19"/>
        <end position="555"/>
    </location>
</feature>
<feature type="domain" description="Peptidase A1" evidence="5">
    <location>
        <begin position="51"/>
        <end position="374"/>
    </location>
</feature>
<dbReference type="Proteomes" id="UP000054279">
    <property type="component" value="Unassembled WGS sequence"/>
</dbReference>
<proteinExistence type="inferred from homology"/>
<keyword evidence="3" id="KW-0812">Transmembrane</keyword>
<evidence type="ECO:0000313" key="7">
    <source>
        <dbReference type="Proteomes" id="UP000054279"/>
    </source>
</evidence>
<dbReference type="HOGENOM" id="CLU_013253_8_0_1"/>
<keyword evidence="3" id="KW-1133">Transmembrane helix</keyword>
<feature type="signal peptide" evidence="4">
    <location>
        <begin position="1"/>
        <end position="18"/>
    </location>
</feature>
<evidence type="ECO:0000256" key="3">
    <source>
        <dbReference type="SAM" id="Phobius"/>
    </source>
</evidence>
<evidence type="ECO:0000313" key="6">
    <source>
        <dbReference type="EMBL" id="KIJ48045.1"/>
    </source>
</evidence>
<keyword evidence="7" id="KW-1185">Reference proteome</keyword>
<name>A0A0C9W4X8_SPHS4</name>
<reference evidence="6 7" key="1">
    <citation type="submission" date="2014-06" db="EMBL/GenBank/DDBJ databases">
        <title>Evolutionary Origins and Diversification of the Mycorrhizal Mutualists.</title>
        <authorList>
            <consortium name="DOE Joint Genome Institute"/>
            <consortium name="Mycorrhizal Genomics Consortium"/>
            <person name="Kohler A."/>
            <person name="Kuo A."/>
            <person name="Nagy L.G."/>
            <person name="Floudas D."/>
            <person name="Copeland A."/>
            <person name="Barry K.W."/>
            <person name="Cichocki N."/>
            <person name="Veneault-Fourrey C."/>
            <person name="LaButti K."/>
            <person name="Lindquist E.A."/>
            <person name="Lipzen A."/>
            <person name="Lundell T."/>
            <person name="Morin E."/>
            <person name="Murat C."/>
            <person name="Riley R."/>
            <person name="Ohm R."/>
            <person name="Sun H."/>
            <person name="Tunlid A."/>
            <person name="Henrissat B."/>
            <person name="Grigoriev I.V."/>
            <person name="Hibbett D.S."/>
            <person name="Martin F."/>
        </authorList>
    </citation>
    <scope>NUCLEOTIDE SEQUENCE [LARGE SCALE GENOMIC DNA]</scope>
    <source>
        <strain evidence="6 7">SS14</strain>
    </source>
</reference>
<evidence type="ECO:0000256" key="4">
    <source>
        <dbReference type="SAM" id="SignalP"/>
    </source>
</evidence>
<dbReference type="PANTHER" id="PTHR47966:SF51">
    <property type="entry name" value="BETA-SITE APP-CLEAVING ENZYME, ISOFORM A-RELATED"/>
    <property type="match status" value="1"/>
</dbReference>
<feature type="compositionally biased region" description="Low complexity" evidence="2">
    <location>
        <begin position="421"/>
        <end position="434"/>
    </location>
</feature>
<sequence length="555" mass="58245">MARSFFPLLLLFIDFSDAFSIPVQGRQAPRLGRRQNNKQVTQLDDQGNTNYLANITMGGSVFSVTIDTGSSDLWVQKAVPNAQTTNFQASVTYAVGEVTGPVKLVDTTFSGITVKNQAYIEVPAGGNSGAGNSDGLIGLGPSTGSQVRSAVGSSTGDPFLDNAFRADPSSPNIITVLLSRTGDGEGTDVQGEFSVGTVASGLTQINSQPKLPVISVPVAQQPNQHWTSQVDGIIGPDGQKMNLVSEVAGTPNGSLVAVYDSGFTLPQVPATVSNAIYSGIPGANFDQTQGFWTIPCEQEVNLTFIIGGQNFPIHPFDTGLVLSFQGDDGGNLCAGAFQPISTTTDASFDMIMGMAFLRNAYMLINFGDFVDGNPAKQGQPFMQLLPTTTASAAHQQFVKSRLGGVDTTGSQPRPHVPTDFSNVTTPSSSSPSVASQDFNTAKSFIQRNWIYFAAGGGGLAALIIGACIFSSVRRRRRTGPRYAYPSAVFATGAAGSYKQLHDPAPGAAMDEHGTHGGFGGYAGQQSYPPRPMQPYHPAGGYGEGGMGYVDPYGRA</sequence>
<dbReference type="OrthoDB" id="15189at2759"/>
<gene>
    <name evidence="6" type="ORF">M422DRAFT_28544</name>
</gene>
<comment type="similarity">
    <text evidence="1">Belongs to the peptidase A1 family.</text>
</comment>
<dbReference type="CDD" id="cd05471">
    <property type="entry name" value="pepsin_like"/>
    <property type="match status" value="1"/>
</dbReference>
<dbReference type="InterPro" id="IPR033121">
    <property type="entry name" value="PEPTIDASE_A1"/>
</dbReference>
<dbReference type="GO" id="GO:0006508">
    <property type="term" value="P:proteolysis"/>
    <property type="evidence" value="ECO:0007669"/>
    <property type="project" value="InterPro"/>
</dbReference>
<dbReference type="SUPFAM" id="SSF50630">
    <property type="entry name" value="Acid proteases"/>
    <property type="match status" value="1"/>
</dbReference>
<protein>
    <recommendedName>
        <fullName evidence="5">Peptidase A1 domain-containing protein</fullName>
    </recommendedName>
</protein>
<accession>A0A0C9W4X8</accession>
<dbReference type="PANTHER" id="PTHR47966">
    <property type="entry name" value="BETA-SITE APP-CLEAVING ENZYME, ISOFORM A-RELATED"/>
    <property type="match status" value="1"/>
</dbReference>
<dbReference type="AlphaFoldDB" id="A0A0C9W4X8"/>
<dbReference type="Pfam" id="PF00026">
    <property type="entry name" value="Asp"/>
    <property type="match status" value="2"/>
</dbReference>
<organism evidence="6 7">
    <name type="scientific">Sphaerobolus stellatus (strain SS14)</name>
    <dbReference type="NCBI Taxonomy" id="990650"/>
    <lineage>
        <taxon>Eukaryota</taxon>
        <taxon>Fungi</taxon>
        <taxon>Dikarya</taxon>
        <taxon>Basidiomycota</taxon>
        <taxon>Agaricomycotina</taxon>
        <taxon>Agaricomycetes</taxon>
        <taxon>Phallomycetidae</taxon>
        <taxon>Geastrales</taxon>
        <taxon>Sphaerobolaceae</taxon>
        <taxon>Sphaerobolus</taxon>
    </lineage>
</organism>
<dbReference type="InterPro" id="IPR021109">
    <property type="entry name" value="Peptidase_aspartic_dom_sf"/>
</dbReference>
<keyword evidence="4" id="KW-0732">Signal</keyword>
<dbReference type="PROSITE" id="PS51767">
    <property type="entry name" value="PEPTIDASE_A1"/>
    <property type="match status" value="1"/>
</dbReference>
<dbReference type="EMBL" id="KN837099">
    <property type="protein sequence ID" value="KIJ48045.1"/>
    <property type="molecule type" value="Genomic_DNA"/>
</dbReference>
<dbReference type="GO" id="GO:0004190">
    <property type="term" value="F:aspartic-type endopeptidase activity"/>
    <property type="evidence" value="ECO:0007669"/>
    <property type="project" value="InterPro"/>
</dbReference>
<dbReference type="PRINTS" id="PR00792">
    <property type="entry name" value="PEPSIN"/>
</dbReference>
<evidence type="ECO:0000256" key="1">
    <source>
        <dbReference type="ARBA" id="ARBA00007447"/>
    </source>
</evidence>
<dbReference type="InterPro" id="IPR034164">
    <property type="entry name" value="Pepsin-like_dom"/>
</dbReference>
<dbReference type="InterPro" id="IPR001461">
    <property type="entry name" value="Aspartic_peptidase_A1"/>
</dbReference>
<feature type="transmembrane region" description="Helical" evidence="3">
    <location>
        <begin position="449"/>
        <end position="472"/>
    </location>
</feature>
<dbReference type="Gene3D" id="2.40.70.10">
    <property type="entry name" value="Acid Proteases"/>
    <property type="match status" value="2"/>
</dbReference>
<evidence type="ECO:0000259" key="5">
    <source>
        <dbReference type="PROSITE" id="PS51767"/>
    </source>
</evidence>
<evidence type="ECO:0000256" key="2">
    <source>
        <dbReference type="SAM" id="MobiDB-lite"/>
    </source>
</evidence>
<keyword evidence="3" id="KW-0472">Membrane</keyword>